<sequence length="99" mass="10466">MGTPSDRPLLERLVRSVFPPGSFPEVVYSRAADEVLHHDWVGQVLRHEVTDEAADPLARLVGSAHGPALVEIISDAAVRAALDAARTERVAAGPLGPPA</sequence>
<dbReference type="OrthoDB" id="9854820at2"/>
<proteinExistence type="predicted"/>
<dbReference type="AlphaFoldDB" id="A0A511DJI1"/>
<dbReference type="EMBL" id="BJVJ01000043">
    <property type="protein sequence ID" value="GEL24961.1"/>
    <property type="molecule type" value="Genomic_DNA"/>
</dbReference>
<comment type="caution">
    <text evidence="1">The sequence shown here is derived from an EMBL/GenBank/DDBJ whole genome shotgun (WGS) entry which is preliminary data.</text>
</comment>
<organism evidence="1 2">
    <name type="scientific">Pseudonocardia sulfidoxydans NBRC 16205</name>
    <dbReference type="NCBI Taxonomy" id="1223511"/>
    <lineage>
        <taxon>Bacteria</taxon>
        <taxon>Bacillati</taxon>
        <taxon>Actinomycetota</taxon>
        <taxon>Actinomycetes</taxon>
        <taxon>Pseudonocardiales</taxon>
        <taxon>Pseudonocardiaceae</taxon>
        <taxon>Pseudonocardia</taxon>
    </lineage>
</organism>
<name>A0A511DJI1_9PSEU</name>
<reference evidence="1 2" key="1">
    <citation type="submission" date="2019-07" db="EMBL/GenBank/DDBJ databases">
        <title>Whole genome shotgun sequence of Pseudonocardia sulfidoxydans NBRC 16205.</title>
        <authorList>
            <person name="Hosoyama A."/>
            <person name="Uohara A."/>
            <person name="Ohji S."/>
            <person name="Ichikawa N."/>
        </authorList>
    </citation>
    <scope>NUCLEOTIDE SEQUENCE [LARGE SCALE GENOMIC DNA]</scope>
    <source>
        <strain evidence="1 2">NBRC 16205</strain>
    </source>
</reference>
<gene>
    <name evidence="1" type="ORF">PSU4_39150</name>
</gene>
<accession>A0A511DJI1</accession>
<protein>
    <submittedName>
        <fullName evidence="1">Uncharacterized protein</fullName>
    </submittedName>
</protein>
<dbReference type="RefSeq" id="WP_147110339.1">
    <property type="nucleotide sequence ID" value="NZ_BJVJ01000043.1"/>
</dbReference>
<evidence type="ECO:0000313" key="2">
    <source>
        <dbReference type="Proteomes" id="UP000321685"/>
    </source>
</evidence>
<evidence type="ECO:0000313" key="1">
    <source>
        <dbReference type="EMBL" id="GEL24961.1"/>
    </source>
</evidence>
<dbReference type="Proteomes" id="UP000321685">
    <property type="component" value="Unassembled WGS sequence"/>
</dbReference>
<keyword evidence="2" id="KW-1185">Reference proteome</keyword>